<evidence type="ECO:0000313" key="1">
    <source>
        <dbReference type="EMBL" id="ETJ45849.1"/>
    </source>
</evidence>
<dbReference type="EMBL" id="AZMM01000171">
    <property type="protein sequence ID" value="ETJ45849.1"/>
    <property type="molecule type" value="Genomic_DNA"/>
</dbReference>
<name>W1YXH5_9ZZZZ</name>
<protein>
    <recommendedName>
        <fullName evidence="2">KID repeat protein</fullName>
    </recommendedName>
</protein>
<comment type="caution">
    <text evidence="1">The sequence shown here is derived from an EMBL/GenBank/DDBJ whole genome shotgun (WGS) entry which is preliminary data.</text>
</comment>
<sequence length="96" mass="10430">NKAAIDKNTKAIEALNGKVGTTITNIESTINNKIEANNTTILNKVDQNIDAKITANNTTIINKVDKNIDVKINENNKQINNTINTKIGDVNVKIDG</sequence>
<feature type="non-terminal residue" evidence="1">
    <location>
        <position position="1"/>
    </location>
</feature>
<feature type="non-terminal residue" evidence="1">
    <location>
        <position position="96"/>
    </location>
</feature>
<organism evidence="1">
    <name type="scientific">human gut metagenome</name>
    <dbReference type="NCBI Taxonomy" id="408170"/>
    <lineage>
        <taxon>unclassified sequences</taxon>
        <taxon>metagenomes</taxon>
        <taxon>organismal metagenomes</taxon>
    </lineage>
</organism>
<evidence type="ECO:0008006" key="2">
    <source>
        <dbReference type="Google" id="ProtNLM"/>
    </source>
</evidence>
<dbReference type="AlphaFoldDB" id="W1YXH5"/>
<gene>
    <name evidence="1" type="ORF">Q604_UNBC00171G0001</name>
</gene>
<accession>W1YXH5</accession>
<proteinExistence type="predicted"/>
<reference evidence="1" key="1">
    <citation type="submission" date="2013-12" db="EMBL/GenBank/DDBJ databases">
        <title>A Varibaculum cambriense genome reconstructed from a premature infant gut community with otherwise low bacterial novelty that shifts toward anaerobic metabolism during the third week of life.</title>
        <authorList>
            <person name="Brown C.T."/>
            <person name="Sharon I."/>
            <person name="Thomas B.C."/>
            <person name="Castelle C.J."/>
            <person name="Morowitz M.J."/>
            <person name="Banfield J.F."/>
        </authorList>
    </citation>
    <scope>NUCLEOTIDE SEQUENCE</scope>
</reference>